<keyword evidence="3 5" id="KW-0238">DNA-binding</keyword>
<evidence type="ECO:0000256" key="5">
    <source>
        <dbReference type="PROSITE-ProRule" id="PRU00335"/>
    </source>
</evidence>
<evidence type="ECO:0000256" key="1">
    <source>
        <dbReference type="ARBA" id="ARBA00022491"/>
    </source>
</evidence>
<keyword evidence="8" id="KW-1185">Reference proteome</keyword>
<evidence type="ECO:0000256" key="3">
    <source>
        <dbReference type="ARBA" id="ARBA00023125"/>
    </source>
</evidence>
<dbReference type="EMBL" id="BAAAYN010000035">
    <property type="protein sequence ID" value="GAA3392012.1"/>
    <property type="molecule type" value="Genomic_DNA"/>
</dbReference>
<dbReference type="SUPFAM" id="SSF46689">
    <property type="entry name" value="Homeodomain-like"/>
    <property type="match status" value="1"/>
</dbReference>
<dbReference type="InterPro" id="IPR003012">
    <property type="entry name" value="Tet_transcr_reg_TetR"/>
</dbReference>
<evidence type="ECO:0000256" key="4">
    <source>
        <dbReference type="ARBA" id="ARBA00023163"/>
    </source>
</evidence>
<protein>
    <submittedName>
        <fullName evidence="7">TetR/AcrR family transcriptional regulator</fullName>
    </submittedName>
</protein>
<evidence type="ECO:0000256" key="2">
    <source>
        <dbReference type="ARBA" id="ARBA00023015"/>
    </source>
</evidence>
<dbReference type="InterPro" id="IPR050109">
    <property type="entry name" value="HTH-type_TetR-like_transc_reg"/>
</dbReference>
<dbReference type="PROSITE" id="PS50977">
    <property type="entry name" value="HTH_TETR_2"/>
    <property type="match status" value="1"/>
</dbReference>
<keyword evidence="1" id="KW-0678">Repressor</keyword>
<comment type="caution">
    <text evidence="7">The sequence shown here is derived from an EMBL/GenBank/DDBJ whole genome shotgun (WGS) entry which is preliminary data.</text>
</comment>
<proteinExistence type="predicted"/>
<dbReference type="InterPro" id="IPR004111">
    <property type="entry name" value="Repressor_TetR_C"/>
</dbReference>
<organism evidence="7 8">
    <name type="scientific">Cryptosporangium minutisporangium</name>
    <dbReference type="NCBI Taxonomy" id="113569"/>
    <lineage>
        <taxon>Bacteria</taxon>
        <taxon>Bacillati</taxon>
        <taxon>Actinomycetota</taxon>
        <taxon>Actinomycetes</taxon>
        <taxon>Cryptosporangiales</taxon>
        <taxon>Cryptosporangiaceae</taxon>
        <taxon>Cryptosporangium</taxon>
    </lineage>
</organism>
<evidence type="ECO:0000313" key="7">
    <source>
        <dbReference type="EMBL" id="GAA3392012.1"/>
    </source>
</evidence>
<dbReference type="SUPFAM" id="SSF48498">
    <property type="entry name" value="Tetracyclin repressor-like, C-terminal domain"/>
    <property type="match status" value="1"/>
</dbReference>
<name>A0ABP6T4K2_9ACTN</name>
<evidence type="ECO:0000313" key="8">
    <source>
        <dbReference type="Proteomes" id="UP001501676"/>
    </source>
</evidence>
<dbReference type="Proteomes" id="UP001501676">
    <property type="component" value="Unassembled WGS sequence"/>
</dbReference>
<evidence type="ECO:0000259" key="6">
    <source>
        <dbReference type="PROSITE" id="PS50977"/>
    </source>
</evidence>
<dbReference type="RefSeq" id="WP_345730837.1">
    <property type="nucleotide sequence ID" value="NZ_BAAAYN010000035.1"/>
</dbReference>
<dbReference type="PANTHER" id="PTHR30055">
    <property type="entry name" value="HTH-TYPE TRANSCRIPTIONAL REGULATOR RUTR"/>
    <property type="match status" value="1"/>
</dbReference>
<dbReference type="PANTHER" id="PTHR30055:SF151">
    <property type="entry name" value="TRANSCRIPTIONAL REGULATORY PROTEIN"/>
    <property type="match status" value="1"/>
</dbReference>
<dbReference type="InterPro" id="IPR009057">
    <property type="entry name" value="Homeodomain-like_sf"/>
</dbReference>
<dbReference type="Pfam" id="PF02909">
    <property type="entry name" value="TetR_C_1"/>
    <property type="match status" value="1"/>
</dbReference>
<dbReference type="Gene3D" id="1.10.357.10">
    <property type="entry name" value="Tetracycline Repressor, domain 2"/>
    <property type="match status" value="1"/>
</dbReference>
<keyword evidence="4" id="KW-0804">Transcription</keyword>
<dbReference type="PRINTS" id="PR00400">
    <property type="entry name" value="TETREPRESSOR"/>
</dbReference>
<accession>A0ABP6T4K2</accession>
<dbReference type="InterPro" id="IPR001647">
    <property type="entry name" value="HTH_TetR"/>
</dbReference>
<gene>
    <name evidence="7" type="ORF">GCM10020369_52090</name>
</gene>
<feature type="domain" description="HTH tetR-type" evidence="6">
    <location>
        <begin position="8"/>
        <end position="68"/>
    </location>
</feature>
<dbReference type="InterPro" id="IPR036271">
    <property type="entry name" value="Tet_transcr_reg_TetR-rel_C_sf"/>
</dbReference>
<dbReference type="Pfam" id="PF00440">
    <property type="entry name" value="TetR_N"/>
    <property type="match status" value="1"/>
</dbReference>
<keyword evidence="2" id="KW-0805">Transcription regulation</keyword>
<reference evidence="8" key="1">
    <citation type="journal article" date="2019" name="Int. J. Syst. Evol. Microbiol.">
        <title>The Global Catalogue of Microorganisms (GCM) 10K type strain sequencing project: providing services to taxonomists for standard genome sequencing and annotation.</title>
        <authorList>
            <consortium name="The Broad Institute Genomics Platform"/>
            <consortium name="The Broad Institute Genome Sequencing Center for Infectious Disease"/>
            <person name="Wu L."/>
            <person name="Ma J."/>
        </authorList>
    </citation>
    <scope>NUCLEOTIDE SEQUENCE [LARGE SCALE GENOMIC DNA]</scope>
    <source>
        <strain evidence="8">JCM 9458</strain>
    </source>
</reference>
<feature type="DNA-binding region" description="H-T-H motif" evidence="5">
    <location>
        <begin position="31"/>
        <end position="50"/>
    </location>
</feature>
<sequence length="226" mass="24117">MARPSSPLLTRERIRAAALAMVDRDGLDGLSMRRLAADLGVRAASLYGYLATKEELLTDLADEVLTGVDSSGFADGNWRLGLTVWARSYREALAAHPNLVPFLAHSPGRRPQALKHADAVHGGLTSAGWPPRYATMIGASTKYLVVGAAMTSFSGGFADDVEVYVGRYPNLSQAHLLAGHEEIDRDSFELALTAFLDGLSRLHGQVARNDSAPGVRSGSDGLAFPE</sequence>